<dbReference type="Proteomes" id="UP000199048">
    <property type="component" value="Unassembled WGS sequence"/>
</dbReference>
<dbReference type="EMBL" id="FOTK01000033">
    <property type="protein sequence ID" value="SFM47728.1"/>
    <property type="molecule type" value="Genomic_DNA"/>
</dbReference>
<dbReference type="AlphaFoldDB" id="A0A1I4R5Z0"/>
<accession>A0A1I4R5Z0</accession>
<gene>
    <name evidence="1" type="ORF">SAMN05192568_103339</name>
</gene>
<evidence type="ECO:0000313" key="1">
    <source>
        <dbReference type="EMBL" id="SFM47728.1"/>
    </source>
</evidence>
<protein>
    <submittedName>
        <fullName evidence="1">Uncharacterized protein</fullName>
    </submittedName>
</protein>
<sequence length="109" mass="12135">MSVLTFARVRVRNWVAPIQAFKVPNGCSTACRRTFIASGIRSSRPCVASRTLSYTQRFPAKHSDVLEQSLPYRVPLNLYSAVATFNGSVFPDRTRGRSALSVRAKPRTC</sequence>
<proteinExistence type="predicted"/>
<keyword evidence="2" id="KW-1185">Reference proteome</keyword>
<organism evidence="1 2">
    <name type="scientific">Methylobacterium pseudosasicola</name>
    <dbReference type="NCBI Taxonomy" id="582667"/>
    <lineage>
        <taxon>Bacteria</taxon>
        <taxon>Pseudomonadati</taxon>
        <taxon>Pseudomonadota</taxon>
        <taxon>Alphaproteobacteria</taxon>
        <taxon>Hyphomicrobiales</taxon>
        <taxon>Methylobacteriaceae</taxon>
        <taxon>Methylobacterium</taxon>
    </lineage>
</organism>
<reference evidence="2" key="1">
    <citation type="submission" date="2016-10" db="EMBL/GenBank/DDBJ databases">
        <authorList>
            <person name="Varghese N."/>
            <person name="Submissions S."/>
        </authorList>
    </citation>
    <scope>NUCLEOTIDE SEQUENCE [LARGE SCALE GENOMIC DNA]</scope>
    <source>
        <strain evidence="2">BL36</strain>
    </source>
</reference>
<evidence type="ECO:0000313" key="2">
    <source>
        <dbReference type="Proteomes" id="UP000199048"/>
    </source>
</evidence>
<name>A0A1I4R5Z0_9HYPH</name>